<dbReference type="Proteomes" id="UP000197138">
    <property type="component" value="Unassembled WGS sequence"/>
</dbReference>
<evidence type="ECO:0008006" key="4">
    <source>
        <dbReference type="Google" id="ProtNLM"/>
    </source>
</evidence>
<name>A0A218WRP7_PUNGR</name>
<protein>
    <recommendedName>
        <fullName evidence="4">Retrotransposon gag domain-containing protein</fullName>
    </recommendedName>
</protein>
<evidence type="ECO:0000313" key="3">
    <source>
        <dbReference type="Proteomes" id="UP000197138"/>
    </source>
</evidence>
<feature type="region of interest" description="Disordered" evidence="1">
    <location>
        <begin position="321"/>
        <end position="347"/>
    </location>
</feature>
<sequence>MTKSNPKRVPRGFTFDQDLPLTFQQTREEFIARLERVTQALESSGRIRRHQWVQKDYPPKRIPTFNGRMSAEEYLAWISDVDRFFDYYSIPDDGSRVIRVVYRLRGKASTWWEKLENNRLQDGRNLVCTWRRMKQLLKVRFFPLGYEECLYESENGCMKSTYPLKHGKTNVFPMTIVDVEKKVQLEEASMKGDKFKEEEVESKNEAAQASQDNNIPVEKDLVINKILRDELISNSKEKVQAELFLDPGQVELREVIAIKDSSMVFNPIEAKFAKAYTTPPEKQHQFKQRVGWRGSKKKSIYVELLERVRIEKLVIKWQVKKAAKRTNQDQQNINKDSRSSLFPTERE</sequence>
<dbReference type="AlphaFoldDB" id="A0A218WRP7"/>
<organism evidence="2 3">
    <name type="scientific">Punica granatum</name>
    <name type="common">Pomegranate</name>
    <dbReference type="NCBI Taxonomy" id="22663"/>
    <lineage>
        <taxon>Eukaryota</taxon>
        <taxon>Viridiplantae</taxon>
        <taxon>Streptophyta</taxon>
        <taxon>Embryophyta</taxon>
        <taxon>Tracheophyta</taxon>
        <taxon>Spermatophyta</taxon>
        <taxon>Magnoliopsida</taxon>
        <taxon>eudicotyledons</taxon>
        <taxon>Gunneridae</taxon>
        <taxon>Pentapetalae</taxon>
        <taxon>rosids</taxon>
        <taxon>malvids</taxon>
        <taxon>Myrtales</taxon>
        <taxon>Lythraceae</taxon>
        <taxon>Punica</taxon>
    </lineage>
</organism>
<proteinExistence type="predicted"/>
<evidence type="ECO:0000256" key="1">
    <source>
        <dbReference type="SAM" id="MobiDB-lite"/>
    </source>
</evidence>
<evidence type="ECO:0000313" key="2">
    <source>
        <dbReference type="EMBL" id="OWM75148.1"/>
    </source>
</evidence>
<feature type="compositionally biased region" description="Polar residues" evidence="1">
    <location>
        <begin position="328"/>
        <end position="347"/>
    </location>
</feature>
<dbReference type="EMBL" id="MTKT01003399">
    <property type="protein sequence ID" value="OWM75148.1"/>
    <property type="molecule type" value="Genomic_DNA"/>
</dbReference>
<accession>A0A218WRP7</accession>
<comment type="caution">
    <text evidence="2">The sequence shown here is derived from an EMBL/GenBank/DDBJ whole genome shotgun (WGS) entry which is preliminary data.</text>
</comment>
<reference evidence="3" key="1">
    <citation type="journal article" date="2017" name="Plant J.">
        <title>The pomegranate (Punica granatum L.) genome and the genomics of punicalagin biosynthesis.</title>
        <authorList>
            <person name="Qin G."/>
            <person name="Xu C."/>
            <person name="Ming R."/>
            <person name="Tang H."/>
            <person name="Guyot R."/>
            <person name="Kramer E.M."/>
            <person name="Hu Y."/>
            <person name="Yi X."/>
            <person name="Qi Y."/>
            <person name="Xu X."/>
            <person name="Gao Z."/>
            <person name="Pan H."/>
            <person name="Jian J."/>
            <person name="Tian Y."/>
            <person name="Yue Z."/>
            <person name="Xu Y."/>
        </authorList>
    </citation>
    <scope>NUCLEOTIDE SEQUENCE [LARGE SCALE GENOMIC DNA]</scope>
    <source>
        <strain evidence="3">cv. Dabenzi</strain>
    </source>
</reference>
<gene>
    <name evidence="2" type="ORF">CDL15_Pgr012498</name>
</gene>